<dbReference type="Gene3D" id="3.30.70.20">
    <property type="match status" value="1"/>
</dbReference>
<organism evidence="11 12">
    <name type="scientific">Streptomyces violaceusniger</name>
    <dbReference type="NCBI Taxonomy" id="68280"/>
    <lineage>
        <taxon>Bacteria</taxon>
        <taxon>Bacillati</taxon>
        <taxon>Actinomycetota</taxon>
        <taxon>Actinomycetes</taxon>
        <taxon>Kitasatosporales</taxon>
        <taxon>Streptomycetaceae</taxon>
        <taxon>Streptomyces</taxon>
        <taxon>Streptomyces violaceusniger group</taxon>
    </lineage>
</organism>
<dbReference type="AlphaFoldDB" id="A0A4D4KYC9"/>
<dbReference type="InterPro" id="IPR001080">
    <property type="entry name" value="3Fe4S_ferredoxin"/>
</dbReference>
<evidence type="ECO:0000256" key="1">
    <source>
        <dbReference type="ARBA" id="ARBA00001927"/>
    </source>
</evidence>
<keyword evidence="12" id="KW-1185">Reference proteome</keyword>
<gene>
    <name evidence="11" type="ORF">SVIO_038070</name>
</gene>
<keyword evidence="3 8" id="KW-0479">Metal-binding</keyword>
<dbReference type="OrthoDB" id="4557285at2"/>
<sequence>MGDRWRIEVDRGVCIGSGMCVSTAPGGFRLDGARQSHPVETEADASEAVLAAAEGCPVEAIAIRLSETGEQVFPPTSSSAGRRPPEQRPPRLDLRPSPRTAISVWRPRGCAPRSSG</sequence>
<feature type="region of interest" description="Disordered" evidence="9">
    <location>
        <begin position="67"/>
        <end position="116"/>
    </location>
</feature>
<dbReference type="GO" id="GO:0051538">
    <property type="term" value="F:3 iron, 4 sulfur cluster binding"/>
    <property type="evidence" value="ECO:0007669"/>
    <property type="project" value="UniProtKB-KW"/>
</dbReference>
<keyword evidence="4 8" id="KW-0249">Electron transport</keyword>
<dbReference type="Pfam" id="PF13370">
    <property type="entry name" value="Fer4_13"/>
    <property type="match status" value="1"/>
</dbReference>
<reference evidence="11 12" key="1">
    <citation type="journal article" date="2020" name="Int. J. Syst. Evol. Microbiol.">
        <title>Reclassification of Streptomyces castelarensis and Streptomyces sporoclivatus as later heterotypic synonyms of Streptomyces antimycoticus.</title>
        <authorList>
            <person name="Komaki H."/>
            <person name="Tamura T."/>
        </authorList>
    </citation>
    <scope>NUCLEOTIDE SEQUENCE [LARGE SCALE GENOMIC DNA]</scope>
    <source>
        <strain evidence="11 12">NBRC 13459</strain>
    </source>
</reference>
<dbReference type="SUPFAM" id="SSF54862">
    <property type="entry name" value="4Fe-4S ferredoxins"/>
    <property type="match status" value="1"/>
</dbReference>
<dbReference type="PROSITE" id="PS51379">
    <property type="entry name" value="4FE4S_FER_2"/>
    <property type="match status" value="1"/>
</dbReference>
<dbReference type="InterPro" id="IPR017896">
    <property type="entry name" value="4Fe4S_Fe-S-bd"/>
</dbReference>
<evidence type="ECO:0000256" key="4">
    <source>
        <dbReference type="ARBA" id="ARBA00022982"/>
    </source>
</evidence>
<dbReference type="Proteomes" id="UP000301309">
    <property type="component" value="Unassembled WGS sequence"/>
</dbReference>
<dbReference type="GO" id="GO:0009055">
    <property type="term" value="F:electron transfer activity"/>
    <property type="evidence" value="ECO:0007669"/>
    <property type="project" value="UniProtKB-UniRule"/>
</dbReference>
<feature type="domain" description="4Fe-4S ferredoxin-type" evidence="10">
    <location>
        <begin position="5"/>
        <end position="33"/>
    </location>
</feature>
<comment type="caution">
    <text evidence="11">The sequence shown here is derived from an EMBL/GenBank/DDBJ whole genome shotgun (WGS) entry which is preliminary data.</text>
</comment>
<accession>A0A4D4KYC9</accession>
<dbReference type="EMBL" id="BJHW01000001">
    <property type="protein sequence ID" value="GDY53184.1"/>
    <property type="molecule type" value="Genomic_DNA"/>
</dbReference>
<evidence type="ECO:0000313" key="12">
    <source>
        <dbReference type="Proteomes" id="UP000301309"/>
    </source>
</evidence>
<evidence type="ECO:0000256" key="2">
    <source>
        <dbReference type="ARBA" id="ARBA00022448"/>
    </source>
</evidence>
<name>A0A4D4KYC9_STRVO</name>
<comment type="function">
    <text evidence="8">Ferredoxins are iron-sulfur proteins that transfer electrons in a wide variety of metabolic reactions.</text>
</comment>
<keyword evidence="6 8" id="KW-0411">Iron-sulfur</keyword>
<comment type="cofactor">
    <cofactor evidence="1">
        <name>[3Fe-4S] cluster</name>
        <dbReference type="ChEBI" id="CHEBI:21137"/>
    </cofactor>
</comment>
<evidence type="ECO:0000259" key="10">
    <source>
        <dbReference type="PROSITE" id="PS51379"/>
    </source>
</evidence>
<dbReference type="PANTHER" id="PTHR36923">
    <property type="entry name" value="FERREDOXIN"/>
    <property type="match status" value="1"/>
</dbReference>
<dbReference type="PRINTS" id="PR00352">
    <property type="entry name" value="3FE4SFRDOXIN"/>
</dbReference>
<protein>
    <recommendedName>
        <fullName evidence="8">Ferredoxin</fullName>
    </recommendedName>
</protein>
<evidence type="ECO:0000256" key="7">
    <source>
        <dbReference type="ARBA" id="ARBA00023291"/>
    </source>
</evidence>
<evidence type="ECO:0000256" key="3">
    <source>
        <dbReference type="ARBA" id="ARBA00022723"/>
    </source>
</evidence>
<evidence type="ECO:0000256" key="6">
    <source>
        <dbReference type="ARBA" id="ARBA00023014"/>
    </source>
</evidence>
<keyword evidence="7" id="KW-0003">3Fe-4S</keyword>
<proteinExistence type="predicted"/>
<keyword evidence="2 8" id="KW-0813">Transport</keyword>
<dbReference type="PANTHER" id="PTHR36923:SF3">
    <property type="entry name" value="FERREDOXIN"/>
    <property type="match status" value="1"/>
</dbReference>
<evidence type="ECO:0000256" key="5">
    <source>
        <dbReference type="ARBA" id="ARBA00023004"/>
    </source>
</evidence>
<evidence type="ECO:0000313" key="11">
    <source>
        <dbReference type="EMBL" id="GDY53184.1"/>
    </source>
</evidence>
<dbReference type="InterPro" id="IPR051269">
    <property type="entry name" value="Fe-S_cluster_ET"/>
</dbReference>
<evidence type="ECO:0000256" key="8">
    <source>
        <dbReference type="RuleBase" id="RU368020"/>
    </source>
</evidence>
<evidence type="ECO:0000256" key="9">
    <source>
        <dbReference type="SAM" id="MobiDB-lite"/>
    </source>
</evidence>
<keyword evidence="5 8" id="KW-0408">Iron</keyword>
<dbReference type="GO" id="GO:0005506">
    <property type="term" value="F:iron ion binding"/>
    <property type="evidence" value="ECO:0007669"/>
    <property type="project" value="UniProtKB-UniRule"/>
</dbReference>
<feature type="compositionally biased region" description="Basic and acidic residues" evidence="9">
    <location>
        <begin position="83"/>
        <end position="96"/>
    </location>
</feature>